<accession>A0A395LY82</accession>
<dbReference type="GO" id="GO:0008855">
    <property type="term" value="F:exodeoxyribonuclease VII activity"/>
    <property type="evidence" value="ECO:0007669"/>
    <property type="project" value="UniProtKB-UniRule"/>
</dbReference>
<feature type="domain" description="Exonuclease VII large subunit C-terminal" evidence="7">
    <location>
        <begin position="123"/>
        <end position="334"/>
    </location>
</feature>
<keyword evidence="4 5" id="KW-0269">Exonuclease</keyword>
<keyword evidence="3 5" id="KW-0378">Hydrolase</keyword>
<evidence type="ECO:0000259" key="8">
    <source>
        <dbReference type="Pfam" id="PF13742"/>
    </source>
</evidence>
<dbReference type="NCBIfam" id="TIGR00237">
    <property type="entry name" value="xseA"/>
    <property type="match status" value="1"/>
</dbReference>
<dbReference type="Pfam" id="PF02601">
    <property type="entry name" value="Exonuc_VII_L"/>
    <property type="match status" value="1"/>
</dbReference>
<evidence type="ECO:0000256" key="1">
    <source>
        <dbReference type="ARBA" id="ARBA00022490"/>
    </source>
</evidence>
<dbReference type="InterPro" id="IPR025824">
    <property type="entry name" value="OB-fold_nuc-bd_dom"/>
</dbReference>
<dbReference type="PANTHER" id="PTHR30008:SF0">
    <property type="entry name" value="EXODEOXYRIBONUCLEASE 7 LARGE SUBUNIT"/>
    <property type="match status" value="1"/>
</dbReference>
<dbReference type="AlphaFoldDB" id="A0A395LY82"/>
<comment type="function">
    <text evidence="5">Bidirectionally degrades single-stranded DNA into large acid-insoluble oligonucleotides, which are then degraded further into small acid-soluble oligonucleotides.</text>
</comment>
<dbReference type="GO" id="GO:0006308">
    <property type="term" value="P:DNA catabolic process"/>
    <property type="evidence" value="ECO:0007669"/>
    <property type="project" value="UniProtKB-UniRule"/>
</dbReference>
<dbReference type="GO" id="GO:0009318">
    <property type="term" value="C:exodeoxyribonuclease VII complex"/>
    <property type="evidence" value="ECO:0007669"/>
    <property type="project" value="UniProtKB-UniRule"/>
</dbReference>
<evidence type="ECO:0000313" key="9">
    <source>
        <dbReference type="EMBL" id="RFM23503.1"/>
    </source>
</evidence>
<proteinExistence type="inferred from homology"/>
<evidence type="ECO:0000256" key="6">
    <source>
        <dbReference type="RuleBase" id="RU004355"/>
    </source>
</evidence>
<comment type="catalytic activity">
    <reaction evidence="5 6">
        <text>Exonucleolytic cleavage in either 5'- to 3'- or 3'- to 5'-direction to yield nucleoside 5'-phosphates.</text>
        <dbReference type="EC" id="3.1.11.6"/>
    </reaction>
</comment>
<evidence type="ECO:0000313" key="10">
    <source>
        <dbReference type="Proteomes" id="UP000266389"/>
    </source>
</evidence>
<keyword evidence="1 5" id="KW-0963">Cytoplasm</keyword>
<name>A0A395LY82_9BACT</name>
<sequence length="396" mass="44598">MLDIQTFSVSELTSLIKTILETGVGYVRLRGEVSNFKRHSSGHFYFTLKDTEAQISAVMWRPYADRLSFNIKDGLELLVEGDLQVYAPHGKYQIVCYTARPVGEGYLQQEFLRLYEKLRAQGLFDETLKRPLPRYPERIGIITSSTGAVIEDIKKILARRYPAAQLILYPARVQGEGAVEELIAGVQCFNRLQPRPDVLILARGGGSIEDLWPFNSEALAYAIRDSQIPVVSAVGHETDFTIADHAADVRASTPSMAAEIVAPLAQQVLEDIEAIMQSLRTTLQTNIQQHLAHIHSIVNSYAFNRPKRELATLVQRLDYAEERLVHSITERVRTYQTLLEHAAQRLSALGHENILKRGYILAFKHGRVISSAQAAQPGDELILHFHDGVRHVRVER</sequence>
<dbReference type="Pfam" id="PF13742">
    <property type="entry name" value="tRNA_anti_2"/>
    <property type="match status" value="1"/>
</dbReference>
<comment type="subcellular location">
    <subcellularLocation>
        <location evidence="5 6">Cytoplasm</location>
    </subcellularLocation>
</comment>
<protein>
    <recommendedName>
        <fullName evidence="5">Exodeoxyribonuclease 7 large subunit</fullName>
        <ecNumber evidence="5">3.1.11.6</ecNumber>
    </recommendedName>
    <alternativeName>
        <fullName evidence="5">Exodeoxyribonuclease VII large subunit</fullName>
        <shortName evidence="5">Exonuclease VII large subunit</shortName>
    </alternativeName>
</protein>
<reference evidence="9 10" key="1">
    <citation type="journal article" date="2011" name="ISME J.">
        <title>Community ecology of hot spring cyanobacterial mats: predominant populations and their functional potential.</title>
        <authorList>
            <person name="Klatt C.G."/>
            <person name="Wood J.M."/>
            <person name="Rusch D.B."/>
            <person name="Bateson M.M."/>
            <person name="Hamamura N."/>
            <person name="Heidelberg J.F."/>
            <person name="Grossman A.R."/>
            <person name="Bhaya D."/>
            <person name="Cohan F.M."/>
            <person name="Kuhl M."/>
            <person name="Bryant D.A."/>
            <person name="Ward D.M."/>
        </authorList>
    </citation>
    <scope>NUCLEOTIDE SEQUENCE [LARGE SCALE GENOMIC DNA]</scope>
    <source>
        <strain evidence="9">OS</strain>
    </source>
</reference>
<organism evidence="9 10">
    <name type="scientific">Candidatus Thermochlorobacter aerophilus</name>
    <dbReference type="NCBI Taxonomy" id="1868324"/>
    <lineage>
        <taxon>Bacteria</taxon>
        <taxon>Pseudomonadati</taxon>
        <taxon>Chlorobiota</taxon>
        <taxon>Chlorobiia</taxon>
        <taxon>Chlorobiales</taxon>
        <taxon>Candidatus Thermochlorobacteriaceae</taxon>
        <taxon>Candidatus Thermochlorobacter</taxon>
    </lineage>
</organism>
<evidence type="ECO:0000256" key="5">
    <source>
        <dbReference type="HAMAP-Rule" id="MF_00378"/>
    </source>
</evidence>
<dbReference type="InterPro" id="IPR020579">
    <property type="entry name" value="Exonuc_VII_lsu_C"/>
</dbReference>
<evidence type="ECO:0000256" key="4">
    <source>
        <dbReference type="ARBA" id="ARBA00022839"/>
    </source>
</evidence>
<comment type="caution">
    <text evidence="9">The sequence shown here is derived from an EMBL/GenBank/DDBJ whole genome shotgun (WGS) entry which is preliminary data.</text>
</comment>
<comment type="similarity">
    <text evidence="5 6">Belongs to the XseA family.</text>
</comment>
<comment type="subunit">
    <text evidence="5">Heterooligomer composed of large and small subunits.</text>
</comment>
<dbReference type="InterPro" id="IPR003753">
    <property type="entry name" value="Exonuc_VII_L"/>
</dbReference>
<dbReference type="GO" id="GO:0005737">
    <property type="term" value="C:cytoplasm"/>
    <property type="evidence" value="ECO:0007669"/>
    <property type="project" value="UniProtKB-SubCell"/>
</dbReference>
<dbReference type="HAMAP" id="MF_00378">
    <property type="entry name" value="Exonuc_7_L"/>
    <property type="match status" value="1"/>
</dbReference>
<dbReference type="Proteomes" id="UP000266389">
    <property type="component" value="Unassembled WGS sequence"/>
</dbReference>
<dbReference type="EC" id="3.1.11.6" evidence="5"/>
<evidence type="ECO:0000256" key="2">
    <source>
        <dbReference type="ARBA" id="ARBA00022722"/>
    </source>
</evidence>
<gene>
    <name evidence="5" type="primary">xseA</name>
    <name evidence="9" type="ORF">D0433_10625</name>
</gene>
<evidence type="ECO:0000256" key="3">
    <source>
        <dbReference type="ARBA" id="ARBA00022801"/>
    </source>
</evidence>
<keyword evidence="2 5" id="KW-0540">Nuclease</keyword>
<dbReference type="PANTHER" id="PTHR30008">
    <property type="entry name" value="EXODEOXYRIBONUCLEASE 7 LARGE SUBUNIT"/>
    <property type="match status" value="1"/>
</dbReference>
<evidence type="ECO:0000259" key="7">
    <source>
        <dbReference type="Pfam" id="PF02601"/>
    </source>
</evidence>
<dbReference type="GO" id="GO:0003676">
    <property type="term" value="F:nucleic acid binding"/>
    <property type="evidence" value="ECO:0007669"/>
    <property type="project" value="InterPro"/>
</dbReference>
<dbReference type="EMBL" id="PHFL01000064">
    <property type="protein sequence ID" value="RFM23503.1"/>
    <property type="molecule type" value="Genomic_DNA"/>
</dbReference>
<dbReference type="CDD" id="cd04489">
    <property type="entry name" value="ExoVII_LU_OBF"/>
    <property type="match status" value="1"/>
</dbReference>
<feature type="domain" description="OB-fold nucleic acid binding" evidence="8">
    <location>
        <begin position="7"/>
        <end position="96"/>
    </location>
</feature>